<sequence length="108" mass="12724">MRDYPLLIEVLSHLANRIKNYFICKSRLDIANQIDNLRIKELCNCGEPDCGSFYFTQYVENEDEYECFGFEEIGTIEVIESKIGFVEIFPSNFGFEIRSILWKNNISY</sequence>
<dbReference type="AlphaFoldDB" id="A0A5J6SP71"/>
<reference evidence="1 2" key="1">
    <citation type="submission" date="2018-07" db="EMBL/GenBank/DDBJ databases">
        <title>Complete genome sequence of Psychrobacillus sp. PB01, isolated from iceberg, and comparative genome analysis of Psychrobacillus strains.</title>
        <authorList>
            <person name="Lee P.C."/>
        </authorList>
    </citation>
    <scope>NUCLEOTIDE SEQUENCE [LARGE SCALE GENOMIC DNA]</scope>
    <source>
        <strain evidence="1 2">PB01</strain>
    </source>
</reference>
<evidence type="ECO:0000313" key="2">
    <source>
        <dbReference type="Proteomes" id="UP000325517"/>
    </source>
</evidence>
<accession>A0A5J6SP71</accession>
<gene>
    <name evidence="1" type="ORF">PB01_10855</name>
</gene>
<proteinExistence type="predicted"/>
<keyword evidence="2" id="KW-1185">Reference proteome</keyword>
<dbReference type="KEGG" id="psyo:PB01_10855"/>
<evidence type="ECO:0000313" key="1">
    <source>
        <dbReference type="EMBL" id="QFF99283.1"/>
    </source>
</evidence>
<protein>
    <submittedName>
        <fullName evidence="1">Uncharacterized protein</fullName>
    </submittedName>
</protein>
<organism evidence="1 2">
    <name type="scientific">Psychrobacillus glaciei</name>
    <dbReference type="NCBI Taxonomy" id="2283160"/>
    <lineage>
        <taxon>Bacteria</taxon>
        <taxon>Bacillati</taxon>
        <taxon>Bacillota</taxon>
        <taxon>Bacilli</taxon>
        <taxon>Bacillales</taxon>
        <taxon>Bacillaceae</taxon>
        <taxon>Psychrobacillus</taxon>
    </lineage>
</organism>
<dbReference type="RefSeq" id="WP_151700209.1">
    <property type="nucleotide sequence ID" value="NZ_CP031223.1"/>
</dbReference>
<dbReference type="Proteomes" id="UP000325517">
    <property type="component" value="Chromosome"/>
</dbReference>
<dbReference type="OrthoDB" id="2874394at2"/>
<name>A0A5J6SP71_9BACI</name>
<dbReference type="EMBL" id="CP031223">
    <property type="protein sequence ID" value="QFF99283.1"/>
    <property type="molecule type" value="Genomic_DNA"/>
</dbReference>